<evidence type="ECO:0000313" key="2">
    <source>
        <dbReference type="Proteomes" id="UP001417504"/>
    </source>
</evidence>
<evidence type="ECO:0000313" key="1">
    <source>
        <dbReference type="EMBL" id="KAK9090335.1"/>
    </source>
</evidence>
<dbReference type="AlphaFoldDB" id="A0AAP0EDV8"/>
<proteinExistence type="predicted"/>
<comment type="caution">
    <text evidence="1">The sequence shown here is derived from an EMBL/GenBank/DDBJ whole genome shotgun (WGS) entry which is preliminary data.</text>
</comment>
<protein>
    <submittedName>
        <fullName evidence="1">Uncharacterized protein</fullName>
    </submittedName>
</protein>
<dbReference type="EMBL" id="JBBNAE010000010">
    <property type="protein sequence ID" value="KAK9090335.1"/>
    <property type="molecule type" value="Genomic_DNA"/>
</dbReference>
<keyword evidence="2" id="KW-1185">Reference proteome</keyword>
<sequence>MVVAIDPVQRKKRHVRPLRDHSYRMDDVATRPQLPPNYWAKYKGTPPPLPLAQWIHDALQAMRCCSRCGSDECIPLRGGCCRGM</sequence>
<gene>
    <name evidence="1" type="ORF">Sjap_023512</name>
</gene>
<reference evidence="1 2" key="1">
    <citation type="submission" date="2024-01" db="EMBL/GenBank/DDBJ databases">
        <title>Genome assemblies of Stephania.</title>
        <authorList>
            <person name="Yang L."/>
        </authorList>
    </citation>
    <scope>NUCLEOTIDE SEQUENCE [LARGE SCALE GENOMIC DNA]</scope>
    <source>
        <strain evidence="1">QJT</strain>
        <tissue evidence="1">Leaf</tissue>
    </source>
</reference>
<dbReference type="Proteomes" id="UP001417504">
    <property type="component" value="Unassembled WGS sequence"/>
</dbReference>
<name>A0AAP0EDV8_9MAGN</name>
<organism evidence="1 2">
    <name type="scientific">Stephania japonica</name>
    <dbReference type="NCBI Taxonomy" id="461633"/>
    <lineage>
        <taxon>Eukaryota</taxon>
        <taxon>Viridiplantae</taxon>
        <taxon>Streptophyta</taxon>
        <taxon>Embryophyta</taxon>
        <taxon>Tracheophyta</taxon>
        <taxon>Spermatophyta</taxon>
        <taxon>Magnoliopsida</taxon>
        <taxon>Ranunculales</taxon>
        <taxon>Menispermaceae</taxon>
        <taxon>Menispermoideae</taxon>
        <taxon>Cissampelideae</taxon>
        <taxon>Stephania</taxon>
    </lineage>
</organism>
<accession>A0AAP0EDV8</accession>